<evidence type="ECO:0000313" key="2">
    <source>
        <dbReference type="Proteomes" id="UP000826195"/>
    </source>
</evidence>
<name>A0AAV7J347_COTGL</name>
<gene>
    <name evidence="1" type="ORF">KQX54_010614</name>
</gene>
<dbReference type="Proteomes" id="UP000826195">
    <property type="component" value="Unassembled WGS sequence"/>
</dbReference>
<reference evidence="1 2" key="1">
    <citation type="journal article" date="2021" name="J. Hered.">
        <title>A chromosome-level genome assembly of the parasitoid wasp, Cotesia glomerata (Hymenoptera: Braconidae).</title>
        <authorList>
            <person name="Pinto B.J."/>
            <person name="Weis J.J."/>
            <person name="Gamble T."/>
            <person name="Ode P.J."/>
            <person name="Paul R."/>
            <person name="Zaspel J.M."/>
        </authorList>
    </citation>
    <scope>NUCLEOTIDE SEQUENCE [LARGE SCALE GENOMIC DNA]</scope>
    <source>
        <strain evidence="1">CgM1</strain>
    </source>
</reference>
<protein>
    <submittedName>
        <fullName evidence="1">Uncharacterized protein</fullName>
    </submittedName>
</protein>
<evidence type="ECO:0000313" key="1">
    <source>
        <dbReference type="EMBL" id="KAH0564246.1"/>
    </source>
</evidence>
<proteinExistence type="predicted"/>
<dbReference type="EMBL" id="JAHXZJ010000002">
    <property type="protein sequence ID" value="KAH0564246.1"/>
    <property type="molecule type" value="Genomic_DNA"/>
</dbReference>
<comment type="caution">
    <text evidence="1">The sequence shown here is derived from an EMBL/GenBank/DDBJ whole genome shotgun (WGS) entry which is preliminary data.</text>
</comment>
<organism evidence="1 2">
    <name type="scientific">Cotesia glomerata</name>
    <name type="common">Lepidopteran parasitic wasp</name>
    <name type="synonym">Apanteles glomeratus</name>
    <dbReference type="NCBI Taxonomy" id="32391"/>
    <lineage>
        <taxon>Eukaryota</taxon>
        <taxon>Metazoa</taxon>
        <taxon>Ecdysozoa</taxon>
        <taxon>Arthropoda</taxon>
        <taxon>Hexapoda</taxon>
        <taxon>Insecta</taxon>
        <taxon>Pterygota</taxon>
        <taxon>Neoptera</taxon>
        <taxon>Endopterygota</taxon>
        <taxon>Hymenoptera</taxon>
        <taxon>Apocrita</taxon>
        <taxon>Ichneumonoidea</taxon>
        <taxon>Braconidae</taxon>
        <taxon>Microgastrinae</taxon>
        <taxon>Cotesia</taxon>
    </lineage>
</organism>
<feature type="non-terminal residue" evidence="1">
    <location>
        <position position="1"/>
    </location>
</feature>
<keyword evidence="2" id="KW-1185">Reference proteome</keyword>
<accession>A0AAV7J347</accession>
<sequence length="80" mass="8756">FPRSRPTKVAGGLAFSSSFSWRPFDFPGFPGELSIVSQCRGALVYPLVQALCMAESSLPPTIFPLQGLISLKLLGRHHRI</sequence>
<dbReference type="AlphaFoldDB" id="A0AAV7J347"/>